<dbReference type="CDD" id="cd04301">
    <property type="entry name" value="NAT_SF"/>
    <property type="match status" value="1"/>
</dbReference>
<evidence type="ECO:0000256" key="2">
    <source>
        <dbReference type="ARBA" id="ARBA00023315"/>
    </source>
</evidence>
<keyword evidence="1 4" id="KW-0808">Transferase</keyword>
<accession>D5T0E9</accession>
<dbReference type="PANTHER" id="PTHR43420:SF52">
    <property type="entry name" value="N-ACETYLTRANSFERASE YODP"/>
    <property type="match status" value="1"/>
</dbReference>
<dbReference type="PROSITE" id="PS51186">
    <property type="entry name" value="GNAT"/>
    <property type="match status" value="1"/>
</dbReference>
<dbReference type="RefSeq" id="WP_013102347.1">
    <property type="nucleotide sequence ID" value="NC_014136.1"/>
</dbReference>
<dbReference type="PANTHER" id="PTHR43420">
    <property type="entry name" value="ACETYLTRANSFERASE"/>
    <property type="match status" value="1"/>
</dbReference>
<dbReference type="Proteomes" id="UP000002362">
    <property type="component" value="Chromosome"/>
</dbReference>
<dbReference type="STRING" id="762051.LKI_01025"/>
<dbReference type="InterPro" id="IPR000182">
    <property type="entry name" value="GNAT_dom"/>
</dbReference>
<keyword evidence="2" id="KW-0012">Acyltransferase</keyword>
<dbReference type="Pfam" id="PF00583">
    <property type="entry name" value="Acetyltransf_1"/>
    <property type="match status" value="1"/>
</dbReference>
<protein>
    <submittedName>
        <fullName evidence="4">Acetyltransferase, GNAT family</fullName>
    </submittedName>
</protein>
<proteinExistence type="predicted"/>
<gene>
    <name evidence="4" type="ordered locus">LKI_01025</name>
</gene>
<name>D5T0E9_LEUKI</name>
<dbReference type="GO" id="GO:0016747">
    <property type="term" value="F:acyltransferase activity, transferring groups other than amino-acyl groups"/>
    <property type="evidence" value="ECO:0007669"/>
    <property type="project" value="InterPro"/>
</dbReference>
<dbReference type="AlphaFoldDB" id="D5T0E9"/>
<dbReference type="InterPro" id="IPR016181">
    <property type="entry name" value="Acyl_CoA_acyltransferase"/>
</dbReference>
<dbReference type="SUPFAM" id="SSF55729">
    <property type="entry name" value="Acyl-CoA N-acyltransferases (Nat)"/>
    <property type="match status" value="1"/>
</dbReference>
<feature type="domain" description="N-acetyltransferase" evidence="3">
    <location>
        <begin position="1"/>
        <end position="189"/>
    </location>
</feature>
<organism evidence="4 5">
    <name type="scientific">Leuconostoc kimchii (strain IMSNU 11154 / KCTC 2386 / IH25)</name>
    <dbReference type="NCBI Taxonomy" id="762051"/>
    <lineage>
        <taxon>Bacteria</taxon>
        <taxon>Bacillati</taxon>
        <taxon>Bacillota</taxon>
        <taxon>Bacilli</taxon>
        <taxon>Lactobacillales</taxon>
        <taxon>Lactobacillaceae</taxon>
        <taxon>Leuconostoc</taxon>
    </lineage>
</organism>
<evidence type="ECO:0000313" key="5">
    <source>
        <dbReference type="Proteomes" id="UP000002362"/>
    </source>
</evidence>
<evidence type="ECO:0000259" key="3">
    <source>
        <dbReference type="PROSITE" id="PS51186"/>
    </source>
</evidence>
<dbReference type="HOGENOM" id="CLU_087235_2_1_9"/>
<sequence length="189" mass="21242">MIIQAATKADQAVILELEQTILDDMALAIYDELPVADVQEALSLAVAASDKSRYHYSRALVAKNEANQILGVAFGYVDTEEKSLDDALQTVLADQFSYHRWLFEDSEVFDNEWYLDSIVVTDEARGQGIGKKLFQAVETRAKEQHRDVIGLNVDDGNPRAYKLYDSLGFKPVGRLTIGSHDYTHMQKQL</sequence>
<dbReference type="eggNOG" id="COG0456">
    <property type="taxonomic scope" value="Bacteria"/>
</dbReference>
<dbReference type="PATRIC" id="fig|762051.18.peg.208"/>
<dbReference type="KEGG" id="lki:LKI_01025"/>
<dbReference type="OrthoDB" id="5319888at2"/>
<dbReference type="InterPro" id="IPR050680">
    <property type="entry name" value="YpeA/RimI_acetyltransf"/>
</dbReference>
<dbReference type="EMBL" id="CP001758">
    <property type="protein sequence ID" value="ADG39748.1"/>
    <property type="molecule type" value="Genomic_DNA"/>
</dbReference>
<evidence type="ECO:0000256" key="1">
    <source>
        <dbReference type="ARBA" id="ARBA00022679"/>
    </source>
</evidence>
<reference evidence="4 5" key="1">
    <citation type="journal article" date="2010" name="J. Bacteriol.">
        <title>Complete genome sequence analysis of Leuconostoc kimchii IMSNU 11154.</title>
        <authorList>
            <person name="Oh H.M."/>
            <person name="Cho Y.J."/>
            <person name="Kim B.K."/>
            <person name="Roe J.H."/>
            <person name="Kang S.O."/>
            <person name="Nahm B.H."/>
            <person name="Jeong G."/>
            <person name="Han H.U."/>
            <person name="Chun J."/>
        </authorList>
    </citation>
    <scope>NUCLEOTIDE SEQUENCE [LARGE SCALE GENOMIC DNA]</scope>
    <source>
        <strain evidence="5">IMSNU 11154 / KCTC 2386 / IH25</strain>
    </source>
</reference>
<dbReference type="Gene3D" id="3.40.630.30">
    <property type="match status" value="1"/>
</dbReference>
<evidence type="ECO:0000313" key="4">
    <source>
        <dbReference type="EMBL" id="ADG39748.1"/>
    </source>
</evidence>